<keyword evidence="4 7" id="KW-0689">Ribosomal protein</keyword>
<keyword evidence="5 7" id="KW-0687">Ribonucleoprotein</keyword>
<evidence type="ECO:0000256" key="5">
    <source>
        <dbReference type="ARBA" id="ARBA00023274"/>
    </source>
</evidence>
<evidence type="ECO:0000313" key="13">
    <source>
        <dbReference type="Proteomes" id="UP000215361"/>
    </source>
</evidence>
<dbReference type="RefSeq" id="WP_002840170.1">
    <property type="nucleotide sequence ID" value="NZ_CABKMR010000001.1"/>
</dbReference>
<evidence type="ECO:0000313" key="12">
    <source>
        <dbReference type="EMBL" id="QKH79296.1"/>
    </source>
</evidence>
<evidence type="ECO:0000256" key="10">
    <source>
        <dbReference type="SAM" id="MobiDB-lite"/>
    </source>
</evidence>
<dbReference type="EMBL" id="CP054000">
    <property type="protein sequence ID" value="QKH79296.1"/>
    <property type="molecule type" value="Genomic_DNA"/>
</dbReference>
<dbReference type="FunFam" id="2.40.30.10:FF:000004">
    <property type="entry name" value="50S ribosomal protein L3"/>
    <property type="match status" value="1"/>
</dbReference>
<evidence type="ECO:0000256" key="9">
    <source>
        <dbReference type="RuleBase" id="RU003906"/>
    </source>
</evidence>
<evidence type="ECO:0000313" key="14">
    <source>
        <dbReference type="Proteomes" id="UP000502899"/>
    </source>
</evidence>
<dbReference type="Proteomes" id="UP000502899">
    <property type="component" value="Chromosome"/>
</dbReference>
<name>A0A133MUF5_FINMA</name>
<gene>
    <name evidence="7 12" type="primary">rplC</name>
    <name evidence="11" type="ORF">B9N56_00395</name>
    <name evidence="12" type="ORF">FOC70_02510</name>
</gene>
<feature type="region of interest" description="Disordered" evidence="10">
    <location>
        <begin position="127"/>
        <end position="147"/>
    </location>
</feature>
<dbReference type="InterPro" id="IPR019927">
    <property type="entry name" value="Ribosomal_uL3_bac/org-type"/>
</dbReference>
<dbReference type="InterPro" id="IPR019926">
    <property type="entry name" value="Ribosomal_uL3_CS"/>
</dbReference>
<evidence type="ECO:0000256" key="6">
    <source>
        <dbReference type="ARBA" id="ARBA00035243"/>
    </source>
</evidence>
<keyword evidence="2 7" id="KW-0699">rRNA-binding</keyword>
<comment type="similarity">
    <text evidence="1 7 8">Belongs to the universal ribosomal protein uL3 family.</text>
</comment>
<dbReference type="GO" id="GO:0019843">
    <property type="term" value="F:rRNA binding"/>
    <property type="evidence" value="ECO:0007669"/>
    <property type="project" value="UniProtKB-UniRule"/>
</dbReference>
<keyword evidence="3 7" id="KW-0694">RNA-binding</keyword>
<evidence type="ECO:0000313" key="11">
    <source>
        <dbReference type="EMBL" id="OXZ39940.1"/>
    </source>
</evidence>
<dbReference type="PROSITE" id="PS00474">
    <property type="entry name" value="RIBOSOMAL_L3"/>
    <property type="match status" value="1"/>
</dbReference>
<comment type="subunit">
    <text evidence="7 9">Part of the 50S ribosomal subunit. Forms a cluster with proteins L14 and L19.</text>
</comment>
<dbReference type="GO" id="GO:0006412">
    <property type="term" value="P:translation"/>
    <property type="evidence" value="ECO:0007669"/>
    <property type="project" value="UniProtKB-UniRule"/>
</dbReference>
<dbReference type="FunFam" id="3.30.160.810:FF:000001">
    <property type="entry name" value="50S ribosomal protein L3"/>
    <property type="match status" value="1"/>
</dbReference>
<reference evidence="13" key="2">
    <citation type="submission" date="2017-04" db="EMBL/GenBank/DDBJ databases">
        <title>Finegoldia magna isolated from orthopedic joint implant-associated infections.</title>
        <authorList>
            <person name="Bjorklund S."/>
            <person name="Bruggemann H."/>
            <person name="Jensen A."/>
            <person name="Hellmark B."/>
            <person name="Soderquist B."/>
        </authorList>
    </citation>
    <scope>NUCLEOTIDE SEQUENCE [LARGE SCALE GENOMIC DNA]</scope>
    <source>
        <strain evidence="13">08T492</strain>
    </source>
</reference>
<dbReference type="InterPro" id="IPR009000">
    <property type="entry name" value="Transl_B-barrel_sf"/>
</dbReference>
<evidence type="ECO:0000256" key="7">
    <source>
        <dbReference type="HAMAP-Rule" id="MF_01325"/>
    </source>
</evidence>
<accession>A0A133MUF5</accession>
<dbReference type="NCBIfam" id="TIGR03625">
    <property type="entry name" value="L3_bact"/>
    <property type="match status" value="1"/>
</dbReference>
<dbReference type="HAMAP" id="MF_01325_B">
    <property type="entry name" value="Ribosomal_uL3_B"/>
    <property type="match status" value="1"/>
</dbReference>
<dbReference type="InterPro" id="IPR000597">
    <property type="entry name" value="Ribosomal_uL3"/>
</dbReference>
<proteinExistence type="inferred from homology"/>
<dbReference type="Pfam" id="PF00297">
    <property type="entry name" value="Ribosomal_L3"/>
    <property type="match status" value="1"/>
</dbReference>
<dbReference type="OMA" id="GKNIPCT"/>
<dbReference type="PANTHER" id="PTHR11229">
    <property type="entry name" value="50S RIBOSOMAL PROTEIN L3"/>
    <property type="match status" value="1"/>
</dbReference>
<evidence type="ECO:0000256" key="8">
    <source>
        <dbReference type="RuleBase" id="RU003905"/>
    </source>
</evidence>
<evidence type="ECO:0000256" key="2">
    <source>
        <dbReference type="ARBA" id="ARBA00022730"/>
    </source>
</evidence>
<evidence type="ECO:0000256" key="4">
    <source>
        <dbReference type="ARBA" id="ARBA00022980"/>
    </source>
</evidence>
<reference evidence="12 14" key="3">
    <citation type="submission" date="2020-05" db="EMBL/GenBank/DDBJ databases">
        <title>FDA dAtabase for Regulatory Grade micrObial Sequences (FDA-ARGOS): Supporting development and validation of Infectious Disease Dx tests.</title>
        <authorList>
            <person name="Pederson C."/>
            <person name="Tallon L."/>
            <person name="Sadzewicz L."/>
            <person name="Zhao X."/>
            <person name="Vavikolanu K."/>
            <person name="Mehta A."/>
            <person name="Aluvathingal J."/>
            <person name="Nadendla S."/>
            <person name="Myers T."/>
            <person name="Yan Y."/>
            <person name="Sichtig H."/>
        </authorList>
    </citation>
    <scope>NUCLEOTIDE SEQUENCE [LARGE SCALE GENOMIC DNA]</scope>
    <source>
        <strain evidence="12 14">FDAARGOS_764</strain>
    </source>
</reference>
<dbReference type="AlphaFoldDB" id="A0A133MUF5"/>
<dbReference type="GO" id="GO:0003735">
    <property type="term" value="F:structural constituent of ribosome"/>
    <property type="evidence" value="ECO:0007669"/>
    <property type="project" value="UniProtKB-UniRule"/>
</dbReference>
<dbReference type="Proteomes" id="UP000215361">
    <property type="component" value="Unassembled WGS sequence"/>
</dbReference>
<organism evidence="11 13">
    <name type="scientific">Finegoldia magna</name>
    <name type="common">Peptostreptococcus magnus</name>
    <dbReference type="NCBI Taxonomy" id="1260"/>
    <lineage>
        <taxon>Bacteria</taxon>
        <taxon>Bacillati</taxon>
        <taxon>Bacillota</taxon>
        <taxon>Tissierellia</taxon>
        <taxon>Tissierellales</taxon>
        <taxon>Peptoniphilaceae</taxon>
        <taxon>Finegoldia</taxon>
    </lineage>
</organism>
<dbReference type="PANTHER" id="PTHR11229:SF16">
    <property type="entry name" value="LARGE RIBOSOMAL SUBUNIT PROTEIN UL3C"/>
    <property type="match status" value="1"/>
</dbReference>
<dbReference type="GO" id="GO:0022625">
    <property type="term" value="C:cytosolic large ribosomal subunit"/>
    <property type="evidence" value="ECO:0007669"/>
    <property type="project" value="TreeGrafter"/>
</dbReference>
<reference evidence="11" key="1">
    <citation type="journal article" date="2017" name="J. Clin. Microbiol.">
        <title>Finegoldia magna Isolated from Orthopedic Joint Implant-Associated Infections.</title>
        <authorList>
            <person name="Soderquist B."/>
            <person name="Bjorklund S."/>
            <person name="Hellmark B."/>
            <person name="Jensen A."/>
            <person name="Bruggemann H."/>
        </authorList>
    </citation>
    <scope>NUCLEOTIDE SEQUENCE</scope>
    <source>
        <strain evidence="11">08T492</strain>
    </source>
</reference>
<evidence type="ECO:0000256" key="1">
    <source>
        <dbReference type="ARBA" id="ARBA00006540"/>
    </source>
</evidence>
<sequence>MKSILGKKIGMTQIFNEDGSVVPVTVIEAGPMVVTQIKTKEKEGYNAIQVGYIEKKEKHVNQPMRGHFGKAGVSFKKHLREFKINDDEQFNLGDEIKLDIFQDGDVVDVIGISKGKGTQGAIVRHNYSRGPMGHGSKSHRVAGARSAGSYPARVFKGRKGSGKMGHDRVTVQNLKIVKVDNERNLLLIKGAVPGNKGGVVTVREAIKSK</sequence>
<dbReference type="Gene3D" id="3.30.160.810">
    <property type="match status" value="1"/>
</dbReference>
<dbReference type="SUPFAM" id="SSF50447">
    <property type="entry name" value="Translation proteins"/>
    <property type="match status" value="1"/>
</dbReference>
<evidence type="ECO:0000256" key="3">
    <source>
        <dbReference type="ARBA" id="ARBA00022884"/>
    </source>
</evidence>
<dbReference type="SMR" id="A0A133MUF5"/>
<dbReference type="Gene3D" id="2.40.30.10">
    <property type="entry name" value="Translation factors"/>
    <property type="match status" value="1"/>
</dbReference>
<comment type="function">
    <text evidence="7 9">One of the primary rRNA binding proteins, it binds directly near the 3'-end of the 23S rRNA, where it nucleates assembly of the 50S subunit.</text>
</comment>
<dbReference type="EMBL" id="NDYI01000001">
    <property type="protein sequence ID" value="OXZ39940.1"/>
    <property type="molecule type" value="Genomic_DNA"/>
</dbReference>
<protein>
    <recommendedName>
        <fullName evidence="6 7">Large ribosomal subunit protein uL3</fullName>
    </recommendedName>
</protein>